<accession>D3F4L3</accession>
<dbReference type="Proteomes" id="UP000008229">
    <property type="component" value="Chromosome"/>
</dbReference>
<reference evidence="2 3" key="1">
    <citation type="journal article" date="2010" name="Stand. Genomic Sci.">
        <title>Complete genome sequence of Conexibacter woesei type strain (ID131577).</title>
        <authorList>
            <person name="Pukall R."/>
            <person name="Lapidus A."/>
            <person name="Glavina Del Rio T."/>
            <person name="Copeland A."/>
            <person name="Tice H."/>
            <person name="Cheng J.-F."/>
            <person name="Lucas S."/>
            <person name="Chen F."/>
            <person name="Nolan M."/>
            <person name="Bruce D."/>
            <person name="Goodwin L."/>
            <person name="Pitluck S."/>
            <person name="Mavromatis K."/>
            <person name="Ivanova N."/>
            <person name="Ovchinnikova G."/>
            <person name="Pati A."/>
            <person name="Chen A."/>
            <person name="Palaniappan K."/>
            <person name="Land M."/>
            <person name="Hauser L."/>
            <person name="Chang Y.-J."/>
            <person name="Jeffries C.D."/>
            <person name="Chain P."/>
            <person name="Meincke L."/>
            <person name="Sims D."/>
            <person name="Brettin T."/>
            <person name="Detter J.C."/>
            <person name="Rohde M."/>
            <person name="Goeker M."/>
            <person name="Bristow J."/>
            <person name="Eisen J.A."/>
            <person name="Markowitz V."/>
            <person name="Kyrpides N.C."/>
            <person name="Klenk H.-P."/>
            <person name="Hugenholtz P."/>
        </authorList>
    </citation>
    <scope>NUCLEOTIDE SEQUENCE [LARGE SCALE GENOMIC DNA]</scope>
    <source>
        <strain evidence="3">DSM 14684 / CIP 108061 / JCM 11494 / NBRC 100937 / ID131577</strain>
    </source>
</reference>
<reference evidence="3" key="2">
    <citation type="submission" date="2010-01" db="EMBL/GenBank/DDBJ databases">
        <title>The complete genome of Conexibacter woesei DSM 14684.</title>
        <authorList>
            <consortium name="US DOE Joint Genome Institute (JGI-PGF)"/>
            <person name="Lucas S."/>
            <person name="Copeland A."/>
            <person name="Lapidus A."/>
            <person name="Glavina del Rio T."/>
            <person name="Dalin E."/>
            <person name="Tice H."/>
            <person name="Bruce D."/>
            <person name="Goodwin L."/>
            <person name="Pitluck S."/>
            <person name="Kyrpides N."/>
            <person name="Mavromatis K."/>
            <person name="Ivanova N."/>
            <person name="Mikhailova N."/>
            <person name="Chertkov O."/>
            <person name="Brettin T."/>
            <person name="Detter J.C."/>
            <person name="Han C."/>
            <person name="Larimer F."/>
            <person name="Land M."/>
            <person name="Hauser L."/>
            <person name="Markowitz V."/>
            <person name="Cheng J.-F."/>
            <person name="Hugenholtz P."/>
            <person name="Woyke T."/>
            <person name="Wu D."/>
            <person name="Pukall R."/>
            <person name="Steenblock K."/>
            <person name="Schneider S."/>
            <person name="Klenk H.-P."/>
            <person name="Eisen J.A."/>
        </authorList>
    </citation>
    <scope>NUCLEOTIDE SEQUENCE [LARGE SCALE GENOMIC DNA]</scope>
    <source>
        <strain evidence="3">DSM 14684 / CIP 108061 / JCM 11494 / NBRC 100937 / ID131577</strain>
    </source>
</reference>
<keyword evidence="3" id="KW-1185">Reference proteome</keyword>
<evidence type="ECO:0000313" key="2">
    <source>
        <dbReference type="EMBL" id="ADB52470.1"/>
    </source>
</evidence>
<feature type="chain" id="PRO_5039425864" evidence="1">
    <location>
        <begin position="34"/>
        <end position="207"/>
    </location>
</feature>
<evidence type="ECO:0000313" key="3">
    <source>
        <dbReference type="Proteomes" id="UP000008229"/>
    </source>
</evidence>
<organism evidence="2 3">
    <name type="scientific">Conexibacter woesei (strain DSM 14684 / CCUG 47730 / CIP 108061 / JCM 11494 / NBRC 100937 / ID131577)</name>
    <dbReference type="NCBI Taxonomy" id="469383"/>
    <lineage>
        <taxon>Bacteria</taxon>
        <taxon>Bacillati</taxon>
        <taxon>Actinomycetota</taxon>
        <taxon>Thermoleophilia</taxon>
        <taxon>Solirubrobacterales</taxon>
        <taxon>Conexibacteraceae</taxon>
        <taxon>Conexibacter</taxon>
    </lineage>
</organism>
<dbReference type="AlphaFoldDB" id="D3F4L3"/>
<protein>
    <submittedName>
        <fullName evidence="2">Uncharacterized protein</fullName>
    </submittedName>
</protein>
<proteinExistence type="predicted"/>
<dbReference type="KEGG" id="cwo:Cwoe_4053"/>
<dbReference type="EMBL" id="CP001854">
    <property type="protein sequence ID" value="ADB52470.1"/>
    <property type="molecule type" value="Genomic_DNA"/>
</dbReference>
<feature type="signal peptide" evidence="1">
    <location>
        <begin position="1"/>
        <end position="33"/>
    </location>
</feature>
<keyword evidence="1" id="KW-0732">Signal</keyword>
<name>D3F4L3_CONWI</name>
<dbReference type="STRING" id="469383.Cwoe_4053"/>
<gene>
    <name evidence="2" type="ordered locus">Cwoe_4053</name>
</gene>
<evidence type="ECO:0000256" key="1">
    <source>
        <dbReference type="SAM" id="SignalP"/>
    </source>
</evidence>
<sequence precursor="true">MGKGTAVRRAIRGAAIGAVSIAALVGVTSQATAALTVDPVGDYTLDAGAVELSVGAGLSITCRSSSIPIRFARDGSGTSAAKAARFTDCRHAIAGAFEISPWEEFRAQVTLRTVTNVGNHIGFDITVPRIGIYGGNGTCIFSVAGTVKLGHQYREARLPITALTTDEFSVLESTLEVDSQANCAFARGAAISVAGAYKLNRRMTIDG</sequence>
<dbReference type="HOGENOM" id="CLU_1324542_0_0_11"/>